<dbReference type="AlphaFoldDB" id="A0AAN9KWS3"/>
<comment type="caution">
    <text evidence="1">The sequence shown here is derived from an EMBL/GenBank/DDBJ whole genome shotgun (WGS) entry which is preliminary data.</text>
</comment>
<keyword evidence="2" id="KW-1185">Reference proteome</keyword>
<organism evidence="1 2">
    <name type="scientific">Canavalia gladiata</name>
    <name type="common">Sword bean</name>
    <name type="synonym">Dolichos gladiatus</name>
    <dbReference type="NCBI Taxonomy" id="3824"/>
    <lineage>
        <taxon>Eukaryota</taxon>
        <taxon>Viridiplantae</taxon>
        <taxon>Streptophyta</taxon>
        <taxon>Embryophyta</taxon>
        <taxon>Tracheophyta</taxon>
        <taxon>Spermatophyta</taxon>
        <taxon>Magnoliopsida</taxon>
        <taxon>eudicotyledons</taxon>
        <taxon>Gunneridae</taxon>
        <taxon>Pentapetalae</taxon>
        <taxon>rosids</taxon>
        <taxon>fabids</taxon>
        <taxon>Fabales</taxon>
        <taxon>Fabaceae</taxon>
        <taxon>Papilionoideae</taxon>
        <taxon>50 kb inversion clade</taxon>
        <taxon>NPAAA clade</taxon>
        <taxon>indigoferoid/millettioid clade</taxon>
        <taxon>Phaseoleae</taxon>
        <taxon>Canavalia</taxon>
    </lineage>
</organism>
<name>A0AAN9KWS3_CANGL</name>
<accession>A0AAN9KWS3</accession>
<dbReference type="Proteomes" id="UP001367508">
    <property type="component" value="Unassembled WGS sequence"/>
</dbReference>
<protein>
    <submittedName>
        <fullName evidence="1">Uncharacterized protein</fullName>
    </submittedName>
</protein>
<evidence type="ECO:0000313" key="1">
    <source>
        <dbReference type="EMBL" id="KAK7325062.1"/>
    </source>
</evidence>
<dbReference type="EMBL" id="JAYMYQ010000006">
    <property type="protein sequence ID" value="KAK7325062.1"/>
    <property type="molecule type" value="Genomic_DNA"/>
</dbReference>
<sequence>MHILIQWETRCSHIFSTMKCEFMFNTCRVGSGNNDLGVCPPLTESSFRNTHSIFIIFCEEKRKKALFGCERKQSLELLQCHYTFKKELGRHLHLVAAMLEVSAEYFVVRVREPQRNTKVRHCQSFGLSGCGC</sequence>
<proteinExistence type="predicted"/>
<gene>
    <name evidence="1" type="ORF">VNO77_29115</name>
</gene>
<reference evidence="1 2" key="1">
    <citation type="submission" date="2024-01" db="EMBL/GenBank/DDBJ databases">
        <title>The genomes of 5 underutilized Papilionoideae crops provide insights into root nodulation and disease resistanc.</title>
        <authorList>
            <person name="Jiang F."/>
        </authorList>
    </citation>
    <scope>NUCLEOTIDE SEQUENCE [LARGE SCALE GENOMIC DNA]</scope>
    <source>
        <strain evidence="1">LVBAO_FW01</strain>
        <tissue evidence="1">Leaves</tissue>
    </source>
</reference>
<evidence type="ECO:0000313" key="2">
    <source>
        <dbReference type="Proteomes" id="UP001367508"/>
    </source>
</evidence>